<dbReference type="Gene3D" id="2.80.10.50">
    <property type="match status" value="2"/>
</dbReference>
<dbReference type="InterPro" id="IPR011992">
    <property type="entry name" value="EF-hand-dom_pair"/>
</dbReference>
<keyword evidence="11 15" id="KW-0472">Membrane</keyword>
<dbReference type="InterPro" id="IPR035761">
    <property type="entry name" value="SPRY1_RyR"/>
</dbReference>
<dbReference type="InterPro" id="IPR003032">
    <property type="entry name" value="Ryanodine_rcpt"/>
</dbReference>
<keyword evidence="6" id="KW-0677">Repeat</keyword>
<dbReference type="SUPFAM" id="SSF49899">
    <property type="entry name" value="Concanavalin A-like lectins/glucanases"/>
    <property type="match status" value="3"/>
</dbReference>
<evidence type="ECO:0000256" key="8">
    <source>
        <dbReference type="ARBA" id="ARBA00022951"/>
    </source>
</evidence>
<dbReference type="InterPro" id="IPR001870">
    <property type="entry name" value="B30.2/SPRY"/>
</dbReference>
<dbReference type="Ensembl" id="ENSCINT00000035893.1">
    <property type="protein sequence ID" value="ENSCINP00000032587.1"/>
    <property type="gene ID" value="ENSCING00000021152.1"/>
</dbReference>
<dbReference type="CDD" id="cd12879">
    <property type="entry name" value="SPRY3_RyR"/>
    <property type="match status" value="1"/>
</dbReference>
<comment type="subcellular location">
    <subcellularLocation>
        <location evidence="1">Sarcoplasmic reticulum membrane</location>
        <topology evidence="1">Multi-pass membrane protein</topology>
    </subcellularLocation>
</comment>
<keyword evidence="19" id="KW-1185">Reference proteome</keyword>
<reference evidence="18" key="3">
    <citation type="submission" date="2025-08" db="UniProtKB">
        <authorList>
            <consortium name="Ensembl"/>
        </authorList>
    </citation>
    <scope>IDENTIFICATION</scope>
</reference>
<evidence type="ECO:0000256" key="4">
    <source>
        <dbReference type="ARBA" id="ARBA00022673"/>
    </source>
</evidence>
<evidence type="ECO:0000313" key="19">
    <source>
        <dbReference type="Proteomes" id="UP000008144"/>
    </source>
</evidence>
<evidence type="ECO:0000256" key="10">
    <source>
        <dbReference type="ARBA" id="ARBA00023065"/>
    </source>
</evidence>
<dbReference type="InterPro" id="IPR014821">
    <property type="entry name" value="Ins145_P3_rcpt"/>
</dbReference>
<dbReference type="Pfam" id="PF02026">
    <property type="entry name" value="RyR"/>
    <property type="match status" value="4"/>
</dbReference>
<dbReference type="FunFam" id="1.10.287.70:FF:000017">
    <property type="entry name" value="ryanodine receptor isoform X2"/>
    <property type="match status" value="1"/>
</dbReference>
<dbReference type="GO" id="GO:0005219">
    <property type="term" value="F:ryanodine-sensitive calcium-release channel activity"/>
    <property type="evidence" value="ECO:0007669"/>
    <property type="project" value="InterPro"/>
</dbReference>
<feature type="transmembrane region" description="Helical" evidence="15">
    <location>
        <begin position="4387"/>
        <end position="4405"/>
    </location>
</feature>
<dbReference type="Gene3D" id="6.20.350.10">
    <property type="match status" value="1"/>
</dbReference>
<reference evidence="18" key="4">
    <citation type="submission" date="2025-09" db="UniProtKB">
        <authorList>
            <consortium name="Ensembl"/>
        </authorList>
    </citation>
    <scope>IDENTIFICATION</scope>
</reference>
<dbReference type="SUPFAM" id="SSF47473">
    <property type="entry name" value="EF-hand"/>
    <property type="match status" value="1"/>
</dbReference>
<evidence type="ECO:0000256" key="6">
    <source>
        <dbReference type="ARBA" id="ARBA00022737"/>
    </source>
</evidence>
<dbReference type="SUPFAM" id="SSF48371">
    <property type="entry name" value="ARM repeat"/>
    <property type="match status" value="1"/>
</dbReference>
<reference evidence="18" key="2">
    <citation type="journal article" date="2008" name="Genome Biol.">
        <title>Improved genome assembly and evidence-based global gene model set for the chordate Ciona intestinalis: new insight into intron and operon populations.</title>
        <authorList>
            <person name="Satou Y."/>
            <person name="Mineta K."/>
            <person name="Ogasawara M."/>
            <person name="Sasakura Y."/>
            <person name="Shoguchi E."/>
            <person name="Ueno K."/>
            <person name="Yamada L."/>
            <person name="Matsumoto J."/>
            <person name="Wasserscheid J."/>
            <person name="Dewar K."/>
            <person name="Wiley G.B."/>
            <person name="Macmil S.L."/>
            <person name="Roe B.A."/>
            <person name="Zeller R.W."/>
            <person name="Hastings K.E."/>
            <person name="Lemaire P."/>
            <person name="Lindquist E."/>
            <person name="Endo T."/>
            <person name="Hotta K."/>
            <person name="Inaba K."/>
        </authorList>
    </citation>
    <scope>NUCLEOTIDE SEQUENCE [LARGE SCALE GENOMIC DNA]</scope>
    <source>
        <strain evidence="18">wild type</strain>
    </source>
</reference>
<evidence type="ECO:0000256" key="1">
    <source>
        <dbReference type="ARBA" id="ARBA00004326"/>
    </source>
</evidence>
<dbReference type="InterPro" id="IPR013320">
    <property type="entry name" value="ConA-like_dom_sf"/>
</dbReference>
<feature type="transmembrane region" description="Helical" evidence="15">
    <location>
        <begin position="4830"/>
        <end position="4854"/>
    </location>
</feature>
<evidence type="ECO:0000256" key="11">
    <source>
        <dbReference type="ARBA" id="ARBA00023136"/>
    </source>
</evidence>
<dbReference type="EMBL" id="EAAA01000706">
    <property type="status" value="NOT_ANNOTATED_CDS"/>
    <property type="molecule type" value="Genomic_DNA"/>
</dbReference>
<dbReference type="Proteomes" id="UP000008144">
    <property type="component" value="Chromosome 11"/>
</dbReference>
<feature type="domain" description="MIR" evidence="17">
    <location>
        <begin position="208"/>
        <end position="263"/>
    </location>
</feature>
<dbReference type="PROSITE" id="PS50188">
    <property type="entry name" value="B302_SPRY"/>
    <property type="match status" value="3"/>
</dbReference>
<name>H2XSF3_CIOIN</name>
<dbReference type="OMA" id="TCMSEFI"/>
<dbReference type="InterPro" id="IPR016093">
    <property type="entry name" value="MIR_motif"/>
</dbReference>
<dbReference type="PRINTS" id="PR00795">
    <property type="entry name" value="RYANODINER"/>
</dbReference>
<dbReference type="PANTHER" id="PTHR46399">
    <property type="entry name" value="B30.2/SPRY DOMAIN-CONTAINING PROTEIN"/>
    <property type="match status" value="1"/>
</dbReference>
<dbReference type="InterPro" id="IPR015925">
    <property type="entry name" value="Ryanodine_IP3_receptor"/>
</dbReference>
<dbReference type="SUPFAM" id="SSF82109">
    <property type="entry name" value="MIR domain"/>
    <property type="match status" value="2"/>
</dbReference>
<keyword evidence="13" id="KW-0407">Ion channel</keyword>
<dbReference type="PROSITE" id="PS50919">
    <property type="entry name" value="MIR"/>
    <property type="match status" value="2"/>
</dbReference>
<feature type="domain" description="B30.2/SPRY" evidence="16">
    <location>
        <begin position="1029"/>
        <end position="1212"/>
    </location>
</feature>
<organism evidence="18 19">
    <name type="scientific">Ciona intestinalis</name>
    <name type="common">Transparent sea squirt</name>
    <name type="synonym">Ascidia intestinalis</name>
    <dbReference type="NCBI Taxonomy" id="7719"/>
    <lineage>
        <taxon>Eukaryota</taxon>
        <taxon>Metazoa</taxon>
        <taxon>Chordata</taxon>
        <taxon>Tunicata</taxon>
        <taxon>Ascidiacea</taxon>
        <taxon>Phlebobranchia</taxon>
        <taxon>Cionidae</taxon>
        <taxon>Ciona</taxon>
    </lineage>
</organism>
<feature type="compositionally biased region" description="Acidic residues" evidence="14">
    <location>
        <begin position="3773"/>
        <end position="3782"/>
    </location>
</feature>
<feature type="compositionally biased region" description="Basic and acidic residues" evidence="14">
    <location>
        <begin position="3783"/>
        <end position="3792"/>
    </location>
</feature>
<dbReference type="InterPro" id="IPR013333">
    <property type="entry name" value="Ryan_recept"/>
</dbReference>
<evidence type="ECO:0000256" key="14">
    <source>
        <dbReference type="SAM" id="MobiDB-lite"/>
    </source>
</evidence>
<dbReference type="FunCoup" id="H2XSF3">
    <property type="interactions" value="2"/>
</dbReference>
<keyword evidence="12" id="KW-1071">Ligand-gated ion channel</keyword>
<dbReference type="Gene3D" id="2.60.120.920">
    <property type="match status" value="3"/>
</dbReference>
<feature type="domain" description="MIR" evidence="17">
    <location>
        <begin position="92"/>
        <end position="147"/>
    </location>
</feature>
<dbReference type="Pfam" id="PF06459">
    <property type="entry name" value="RR_TM4-6"/>
    <property type="match status" value="1"/>
</dbReference>
<dbReference type="Gene3D" id="1.10.490.160">
    <property type="match status" value="2"/>
</dbReference>
<dbReference type="SMART" id="SM00472">
    <property type="entry name" value="MIR"/>
    <property type="match status" value="4"/>
</dbReference>
<dbReference type="Gene3D" id="1.25.10.30">
    <property type="entry name" value="IP3 receptor type 1 binding core, RIH domain"/>
    <property type="match status" value="1"/>
</dbReference>
<dbReference type="InParanoid" id="H2XSF3"/>
<keyword evidence="2" id="KW-0813">Transport</keyword>
<feature type="compositionally biased region" description="Acidic residues" evidence="14">
    <location>
        <begin position="4302"/>
        <end position="4313"/>
    </location>
</feature>
<evidence type="ECO:0000256" key="9">
    <source>
        <dbReference type="ARBA" id="ARBA00022989"/>
    </source>
</evidence>
<dbReference type="CDD" id="cd23278">
    <property type="entry name" value="beta-trefoil_MIR_RyR"/>
    <property type="match status" value="1"/>
</dbReference>
<feature type="region of interest" description="Disordered" evidence="14">
    <location>
        <begin position="4295"/>
        <end position="4316"/>
    </location>
</feature>
<dbReference type="GO" id="GO:0006874">
    <property type="term" value="P:intracellular calcium ion homeostasis"/>
    <property type="evidence" value="ECO:0007669"/>
    <property type="project" value="InterPro"/>
</dbReference>
<dbReference type="InterPro" id="IPR009460">
    <property type="entry name" value="Ryanrecept_TM4-6"/>
</dbReference>
<dbReference type="Pfam" id="PF08454">
    <property type="entry name" value="RIH_assoc"/>
    <property type="match status" value="1"/>
</dbReference>
<dbReference type="InterPro" id="IPR036300">
    <property type="entry name" value="MIR_dom_sf"/>
</dbReference>
<feature type="domain" description="B30.2/SPRY" evidence="16">
    <location>
        <begin position="1380"/>
        <end position="1598"/>
    </location>
</feature>
<proteinExistence type="predicted"/>
<dbReference type="CDD" id="cd12877">
    <property type="entry name" value="SPRY1_RyR"/>
    <property type="match status" value="1"/>
</dbReference>
<dbReference type="Pfam" id="PF00520">
    <property type="entry name" value="Ion_trans"/>
    <property type="match status" value="1"/>
</dbReference>
<dbReference type="FunFam" id="2.60.120.920:FF:000002">
    <property type="entry name" value="ryanodine receptor isoform X2"/>
    <property type="match status" value="1"/>
</dbReference>
<feature type="transmembrane region" description="Helical" evidence="15">
    <location>
        <begin position="4685"/>
        <end position="4704"/>
    </location>
</feature>
<dbReference type="Pfam" id="PF02815">
    <property type="entry name" value="MIR"/>
    <property type="match status" value="1"/>
</dbReference>
<keyword evidence="10" id="KW-0406">Ion transport</keyword>
<protein>
    <submittedName>
        <fullName evidence="18">Uncharacterized protein</fullName>
    </submittedName>
</protein>
<dbReference type="InterPro" id="IPR005821">
    <property type="entry name" value="Ion_trans_dom"/>
</dbReference>
<dbReference type="InterPro" id="IPR048581">
    <property type="entry name" value="RYDR_Jsol"/>
</dbReference>
<dbReference type="InterPro" id="IPR003877">
    <property type="entry name" value="SPRY_dom"/>
</dbReference>
<dbReference type="PANTHER" id="PTHR46399:SF8">
    <property type="entry name" value="B30.2_SPRY DOMAIN-CONTAINING PROTEIN"/>
    <property type="match status" value="1"/>
</dbReference>
<sequence>MAESCDNDEEVHFLRTDDAIYLQCVRQKDQGKVCLAAEGFGNRLCYVEPSQDTDAEPTDAPRCVFVLSQALSVRALQELLASEEAEGGATHSRTLLYGNAIQLKHELSGMFLTCLTTASSANDQLAFDVGLGEEETGETSWWTVHPTSKQRSEGEKVRIGDDLILISISSERYLHLSCGDGDDSSVQASFQQSMWTVGPVASGGSKAQGYLTGGDAIRLFHGHMDDCLTMHTMDENKSHSRSIIYESGSAGSHARSLWRLELMQIKWFGSHVSWGCPFRLRHITSGLYLCMLDDRSLMLMGPENASYRMSAFCWQSSKDKAEPLTEHEIDGMGVPVIKYGDSVCYLQHVETGLWVSYQVVDTKSVRVGPKQRKAVLHHEGHMDDGLALSRAQSGESRTATIIRRTAQIFLSFISALDSHQPKKLGRRPDHPNVAEMEQCVNDLIDYFIEQEDKADDGSTDEHEVRQIRKQELKNRQDLFQEEGAISRILQCIDKLGAYGDTGNFAQIVGSEAAASYEFLLNSMYVLLAATVRGNRDNCAKFARHLDWLISQFDGQQASMGILEVLSAVLSDSQEALNMIKPDHIKSIISLLEKHGRNAKVLEVLCSLCVCNGVAVRSNQNLICETLLPGRDLLLQTTVLGYITNVQPNIFMGVSASCAQYKKWYYELLVEKIDPVCSSSGPHLRVGWGNTVGFSPYPVGGDYFGEAGVGDDIYSYGYDGLNLWTSHRACSVGSNNRHLLAANDIVSCCMDLSIPSISFRINGQPVQGMFEDFNLNGLFFPVVSFSAGIKVRFLFGGPHGEFKFLPPVGYAPTYEALLPGRRLFLSPCKSYGNLSRGYIMGPGSSWEHTVFVPNAVNTQNVILSHFLQAVVPKLAESIHELWAMTRIQGGWSYGTVRDEAKKQNPCLVEFARLPAQERSFNLTMSYETLRTIIALGYHVGIADEEAEYNLRKLKLPQSYIMASGYKPSPIDLSHIKLTQQMEDLVEKLANNAHNVWARERVKQGWTYVNLKDVGKKRNPRLVPFSLLDELAKQSNRNSIRELIRTLIGHGYMIEPPDDRLKDKDTKKKNQVQCNKMRIFRAERTHAVQSDKWYFEFTVESKGEIRVGWATPDCLASTDLGADAKAFVFDGHNALKWNNGAESFGRRWNAGDVVGCLLDFNEGVISFTLNGELLIDGHGQETAFENLSSDISLVPVVSLAVDQRGFLNFGRDSGTFKFYSSIGQQEGFQPFAFGMRSPIAMWFTKNLPSFCNIDETDQNIEVKRLPANNHRPPRLKVIHKQIGGTGSHDFTPDWFYTRLNLPITMATVFTKRLTLCLFLFSPGHIINLFNESESVMEEDIDNDFEVLRKTARGGLSPPLPAVDLKNERHHHHHHGNSNTLPIPVYHVKQLCDNELKIYTYKFLKNMFHFSKPKSSMVQGNNGVNNTAKSRLTEEVLPDQYADVLYKNDIDQLLQSTQYSFSVRIFPEQDPGSVFVGWVTSDFHWNAEKFQQEFIPTVTITLGDDKGKVSESVKRSNCFVLWGGDLHQQTSATPPPANQSSPGILVTCIIDISTGLLTFTANGKNLNTFYQVEPNVRLYPAVFSFPTTHSVFQFELGRSKNCMPLSAAVLECERKNVIPQCPPRLVVQSLRKVTWTRMPSKLPHPECRRESVRSKGWTSELKPSNTDASILHVPEENRCIDLLELTENEELLHFHEQTLKLYRSMCALGNHRVSHALCSYVDQKQLMHVVRNNDLIGSIRATYHNLLIEMHLAPHANARKNTQHEYMFPLNEMTRSIGLFANPETKDPTLPGVGSTSSLRPSMHWSQVNFVMHNPSLIHERPLHVPEFPLDELCYNVILQLQDAVVCCYKNCKDIMGKNQQYVLVPLIRLTTTLLEMGVFVDEDVKKILILLDPNFFGSFMKDMDGVEDKRVIQKYIKNNKLSNRKQYVDERVYKIIKNAHSGLLCLDLVESVKLVLCDLLEHLMNLVLRHRVEALVSFSCLVVDHLQQNQRNRYQRVMESVNMSAAMTAKMTREFRSPPMDQMAILLKFKNEELEEECPLPPSIKDLIWNFHMDMLIHCGETIEDVETNETEIPLRSRLVAFISHILNRKNDKADETGEEQIEVITSLRDLITSTMVRWAQGSRLNNPQLVRSIFQLLYRQFNGVGEAIQCINKTYCISEISEVDTMGLLDSLSRLRSLLSVKLGEEEETLIIKELNTIMNNKVFYQHPNLMRVLCMHETVMEVMVSVLGGEDDETNSNEVQFPRMVAACCRFLCYFCRISRLNQGALFEHLGFLLEHSAVGLASPSMRGSTPLDVAAASVMDNNELALALKESDLAKIVEQLGTCGVESCQLLLRKGYPDIGWNPVEGERYLDFLKNAVFVNGESVEENANLVVRQLIRRTECLGPSLRGEGGHGLLSAITSALQICRDRSKDGPDKQVTFKFNTFRNDFDDENDIHMGFSILAFYSTLIDLLGRCAPEQCLIMQGKSDAIRIRSILRSLVPLEDLIGVISLPFELPRLERDGSTNVREPDLSACFIPDHKASMVLFLERVYGVDDPKLMLRLLEVGMLPDMKAAAQLDTPLLHTTDMALSLNRYMCYSLLPMLVKHVELLEQWQHRVVLIDQLLHTIYRMSQAQALTKAQKEMISNCLVAVAGVLRPSLLQGLLRKLTFDVPALTEETYVPIRLLTQHYARCWKYYYLHDGCSEFGRATDEEKHITMVLFWGIFDSLAKKPYQQELFSKVLPCLCSIANALPADYALSPALEQLKEPSITAHGKFVPRPVDTKCIMLPEKLDTFVNKYSEQWHDTWALERFTAGWTYDSHYNDHFKHHPMLKPYRLLNDREKDVYRPTVREGIKTLLAWGWTIRKARDATEQLPAKVRCSSQSNISASEAHGYLPRPYDLSGVILSREMMRTAEMLAENFHLVWAKKKFNEMEAKMAANSSQPSSPTMTTNPMLVPYDRLTAKEKEKDRSKSYDLLKFFQFNSYMLTKDEKEELDIKSSVEKRFSSMMLVRLLNYVEKSTVYVNGMIQAAETVKQRRQEHAAFGDHDIKFFAKVGMPFIESYFKTQEIYYVTVSGSLNEGMSVASNKEKEAVTLLFCKMALLIRQRTAMFGVDASVAINCIKVLAECIDASTITKSCPEHIKQALITFFNNAAEDLKKMLNHIRSGRMKHLRKMMLGAQTTNYVTHCILPVLTILFRHLGRHNFGKDLLLDEIQVSCYKILNGLYSLGTGKGAFIDRHRSQVGECLAAFASAFPVPFLEPRLNKFNSCSIYNILSIKDRKLLGLPPKLEQLTPLLPTLNNLLSDISHLAESGAKYEEAPEMIDIILPMICRYLPMWWKQGACVAQQTNDKRIPIEESSGCGTAVSGEILNNILRDVLRLIQNNLGSDEADWMKRIAVYAQPILVQSDPDLLTSHFLPILNKSLKRIQQIRDLEEQVKYEQRVNDVSDLELLMLEDYGIIARDLYAFYPLLVRYIDLSKSLWIREKNQNAIALFKLLSEILVIWAKSVNFRREEQNFVVQHEIDNMSVLTADKSATPNAASALVSILNFMGKKANRRIVKKRGDRYSPSTSLIVACVKRMLPVALNMGKVGDCNLLQEAKTRFLKKEMEDDVKEYLISALRENFYNTQISICRKVNEDLTNEHGDITTRADWLLEISRVQYHLHLTEHPPKSRRAVWKKLMSKQRKRAVVSCFRMVPLYNLPIHKVISMFVPSYSQHWVYTDQSNFAGKLINLVHKVFKNQPNQEEGKTLHCDPLSQLIQVFSMSAVTSVVNSENDDLYLAYSELMTQSCHTGDDEEEDEGEESEKSFEEKEKEKQRLLYEQKRLATRGVAEMVLYMISASGGDVSDTIVTTLQLGIALLTGGNVLVQKIMLDHLKAKKDVRFFTSVAGLMDQCSVLDLNAYERSLKSESLGHVNECTITDLSLPGEKTMSDAELTCALFRFLQLLCEGHNAGKLDFQNYLRTQVGNNTTVNIIISTVDYLLRLQEAISDFYWYYSAKETIDAPGQENFSKAIAVAKQVFNTLTEYIQGPCEGNQQALAHSRLWDAVVGFLHVFANMQMKLSQDSKRQLSLLKELLDLQQDMIVMLLSMLEGNVVDGTIGRQLVDTLIESSHNVELILRFFNMFLRLKDITSSDKFLEYDAEHTGFVSRKDFQRAMEASKIYSSEEIDFLLACAVSTDDKLNYDEFTEQFHEPAADIGFNMAVLLTNLAEHMPRDTRLKKFLEMAEAMLEYFQPNLGRIEIIGSAKRIERVYFNIKPSSLDQWHKPQVQESKRQFFFDVINDEGDNGRMEEFVNFCEDTIFEMQLASEISEAGFGASSSSAVNDEEGDDKDEEDAAAKQKTVYNTEHNIYLHFLSNRSGEILPSFNFKVVKSYVRQFRAMTWIEVITSLVFLFFTFNIKLCKLSIELLQIFGNFLYVLFFSNFLVVEVKKKSLTEIIDEMPCPTHERIQHSVENLSDSGTDDTGQDQTKGDKEDFISDVFGMDIKKSKELIKAVVHTKPEAGFGDFTVDEAADTFSLIASDYESGINTPRTSKIKKRIYGNLSSLENSSTSEQRLSNLKSAMSFDERSGEDNISPWYTCMKECGRPARYKHEEKTEDRNAMYLDTWNAFCMGTMGLFARNFYKFKILALGLTFCINFILLFYKVSTSCDIQSSGVYTMACNQNLIPQQWHSINNDLKVDSESSEDEVEESLILEDTSKYMEPTLRAFSIIHFILSFSMLVSYYGLKVPLVIFKREKEVARKLEFDGLYVNEDPTDDDLSGRWDKLVISCPSFPSNYWDKFIKKKVLDKFGEQCGQDRIQDLLGMDHSNTSFLDEEEPPKGNILTQLFLNVDIKYTVWKTGVIFSDQSFLYLLWYFVMSIFGQYNRFFFSLHLLDIAMCSKGLRTILTSVTHNGKQLVLTIGLLTVVVYLYTVIAFNFFKKFYNKGEGDDEDWKCNNMFTCFQFHFYSGVRAGGGIGDELEDPSGDAWEFYRIAFDISFFFFVVVILLAIIQGLIIDAFGELRDQQEQVKEDMDTKCFICTIGIDYFDQVPHGFETHTLQEHNLANYMFFLMHLINKDETEHTGQETYVWQQYQERCWEFFPVGDCFRKQYENELSG</sequence>
<keyword evidence="4" id="KW-0107">Calcium channel</keyword>
<keyword evidence="8" id="KW-0703">Sarcoplasmic reticulum</keyword>
<evidence type="ECO:0000313" key="18">
    <source>
        <dbReference type="Ensembl" id="ENSCINP00000032587.1"/>
    </source>
</evidence>
<feature type="transmembrane region" description="Helical" evidence="15">
    <location>
        <begin position="4875"/>
        <end position="4897"/>
    </location>
</feature>
<dbReference type="FunFam" id="2.80.10.50:FF:000016">
    <property type="entry name" value="Ryanodine receptor 2 (Cardiac)"/>
    <property type="match status" value="1"/>
</dbReference>
<feature type="region of interest" description="Disordered" evidence="14">
    <location>
        <begin position="3769"/>
        <end position="3792"/>
    </location>
</feature>
<dbReference type="InterPro" id="IPR035762">
    <property type="entry name" value="SPRY3_RyR"/>
</dbReference>
<dbReference type="GeneTree" id="ENSGT00940000168850"/>
<dbReference type="SMART" id="SM00449">
    <property type="entry name" value="SPRY"/>
    <property type="match status" value="3"/>
</dbReference>
<reference evidence="19" key="1">
    <citation type="journal article" date="2002" name="Science">
        <title>The draft genome of Ciona intestinalis: insights into chordate and vertebrate origins.</title>
        <authorList>
            <person name="Dehal P."/>
            <person name="Satou Y."/>
            <person name="Campbell R.K."/>
            <person name="Chapman J."/>
            <person name="Degnan B."/>
            <person name="De Tomaso A."/>
            <person name="Davidson B."/>
            <person name="Di Gregorio A."/>
            <person name="Gelpke M."/>
            <person name="Goodstein D.M."/>
            <person name="Harafuji N."/>
            <person name="Hastings K.E."/>
            <person name="Ho I."/>
            <person name="Hotta K."/>
            <person name="Huang W."/>
            <person name="Kawashima T."/>
            <person name="Lemaire P."/>
            <person name="Martinez D."/>
            <person name="Meinertzhagen I.A."/>
            <person name="Necula S."/>
            <person name="Nonaka M."/>
            <person name="Putnam N."/>
            <person name="Rash S."/>
            <person name="Saiga H."/>
            <person name="Satake M."/>
            <person name="Terry A."/>
            <person name="Yamada L."/>
            <person name="Wang H.G."/>
            <person name="Awazu S."/>
            <person name="Azumi K."/>
            <person name="Boore J."/>
            <person name="Branno M."/>
            <person name="Chin-Bow S."/>
            <person name="DeSantis R."/>
            <person name="Doyle S."/>
            <person name="Francino P."/>
            <person name="Keys D.N."/>
            <person name="Haga S."/>
            <person name="Hayashi H."/>
            <person name="Hino K."/>
            <person name="Imai K.S."/>
            <person name="Inaba K."/>
            <person name="Kano S."/>
            <person name="Kobayashi K."/>
            <person name="Kobayashi M."/>
            <person name="Lee B.I."/>
            <person name="Makabe K.W."/>
            <person name="Manohar C."/>
            <person name="Matassi G."/>
            <person name="Medina M."/>
            <person name="Mochizuki Y."/>
            <person name="Mount S."/>
            <person name="Morishita T."/>
            <person name="Miura S."/>
            <person name="Nakayama A."/>
            <person name="Nishizaka S."/>
            <person name="Nomoto H."/>
            <person name="Ohta F."/>
            <person name="Oishi K."/>
            <person name="Rigoutsos I."/>
            <person name="Sano M."/>
            <person name="Sasaki A."/>
            <person name="Sasakura Y."/>
            <person name="Shoguchi E."/>
            <person name="Shin-i T."/>
            <person name="Spagnuolo A."/>
            <person name="Stainier D."/>
            <person name="Suzuki M.M."/>
            <person name="Tassy O."/>
            <person name="Takatori N."/>
            <person name="Tokuoka M."/>
            <person name="Yagi K."/>
            <person name="Yoshizaki F."/>
            <person name="Wada S."/>
            <person name="Zhang C."/>
            <person name="Hyatt P.D."/>
            <person name="Larimer F."/>
            <person name="Detter C."/>
            <person name="Doggett N."/>
            <person name="Glavina T."/>
            <person name="Hawkins T."/>
            <person name="Richardson P."/>
            <person name="Lucas S."/>
            <person name="Kohara Y."/>
            <person name="Levine M."/>
            <person name="Satoh N."/>
            <person name="Rokhsar D.S."/>
        </authorList>
    </citation>
    <scope>NUCLEOTIDE SEQUENCE [LARGE SCALE GENOMIC DNA]</scope>
</reference>
<feature type="transmembrane region" description="Helical" evidence="15">
    <location>
        <begin position="4951"/>
        <end position="4974"/>
    </location>
</feature>
<evidence type="ECO:0000256" key="2">
    <source>
        <dbReference type="ARBA" id="ARBA00022448"/>
    </source>
</evidence>
<evidence type="ECO:0000256" key="3">
    <source>
        <dbReference type="ARBA" id="ARBA00022568"/>
    </source>
</evidence>
<dbReference type="Pfam" id="PF08709">
    <property type="entry name" value="Ins145_P3_rec"/>
    <property type="match status" value="1"/>
</dbReference>
<feature type="domain" description="B30.2/SPRY" evidence="16">
    <location>
        <begin position="583"/>
        <end position="799"/>
    </location>
</feature>
<feature type="transmembrane region" description="Helical" evidence="15">
    <location>
        <begin position="4603"/>
        <end position="4621"/>
    </location>
</feature>
<dbReference type="InterPro" id="IPR013662">
    <property type="entry name" value="RIH_assoc-dom"/>
</dbReference>
<dbReference type="EMBL" id="EAAA01000708">
    <property type="status" value="NOT_ANNOTATED_CDS"/>
    <property type="molecule type" value="Genomic_DNA"/>
</dbReference>
<dbReference type="InterPro" id="IPR000699">
    <property type="entry name" value="RIH_dom"/>
</dbReference>
<dbReference type="GO" id="GO:0033017">
    <property type="term" value="C:sarcoplasmic reticulum membrane"/>
    <property type="evidence" value="ECO:0007669"/>
    <property type="project" value="UniProtKB-SubCell"/>
</dbReference>
<evidence type="ECO:0000256" key="5">
    <source>
        <dbReference type="ARBA" id="ARBA00022692"/>
    </source>
</evidence>
<dbReference type="Pfam" id="PF21119">
    <property type="entry name" value="RYDR_Jsol"/>
    <property type="match status" value="1"/>
</dbReference>
<keyword evidence="5 15" id="KW-0812">Transmembrane</keyword>
<dbReference type="STRING" id="7719.ENSCINP00000032587"/>
<keyword evidence="3" id="KW-0109">Calcium transport</keyword>
<evidence type="ECO:0000259" key="17">
    <source>
        <dbReference type="PROSITE" id="PS50919"/>
    </source>
</evidence>
<dbReference type="HOGENOM" id="CLU_000040_2_0_1"/>
<evidence type="ECO:0000256" key="7">
    <source>
        <dbReference type="ARBA" id="ARBA00022837"/>
    </source>
</evidence>
<dbReference type="Pfam" id="PF00622">
    <property type="entry name" value="SPRY"/>
    <property type="match status" value="3"/>
</dbReference>
<keyword evidence="7" id="KW-0106">Calcium</keyword>
<evidence type="ECO:0000259" key="16">
    <source>
        <dbReference type="PROSITE" id="PS50188"/>
    </source>
</evidence>
<dbReference type="Gene3D" id="1.10.287.70">
    <property type="match status" value="1"/>
</dbReference>
<dbReference type="InterPro" id="IPR043136">
    <property type="entry name" value="B30.2/SPRY_sf"/>
</dbReference>
<dbReference type="EMBL" id="EAAA01000707">
    <property type="status" value="NOT_ANNOTATED_CDS"/>
    <property type="molecule type" value="Genomic_DNA"/>
</dbReference>
<evidence type="ECO:0000256" key="13">
    <source>
        <dbReference type="ARBA" id="ARBA00023303"/>
    </source>
</evidence>
<dbReference type="Pfam" id="PF01365">
    <property type="entry name" value="RYDR_ITPR"/>
    <property type="match status" value="2"/>
</dbReference>
<keyword evidence="9 15" id="KW-1133">Transmembrane helix</keyword>
<accession>H2XSF3</accession>
<evidence type="ECO:0000256" key="12">
    <source>
        <dbReference type="ARBA" id="ARBA00023286"/>
    </source>
</evidence>
<dbReference type="InterPro" id="IPR016024">
    <property type="entry name" value="ARM-type_fold"/>
</dbReference>
<evidence type="ECO:0000256" key="15">
    <source>
        <dbReference type="SAM" id="Phobius"/>
    </source>
</evidence>